<keyword evidence="13 18" id="KW-0694">RNA-binding</keyword>
<evidence type="ECO:0000256" key="7">
    <source>
        <dbReference type="ARBA" id="ARBA00022741"/>
    </source>
</evidence>
<dbReference type="PROSITE" id="PS50821">
    <property type="entry name" value="PAZ"/>
    <property type="match status" value="1"/>
</dbReference>
<dbReference type="CDD" id="cd00593">
    <property type="entry name" value="RIBOc"/>
    <property type="match status" value="2"/>
</dbReference>
<evidence type="ECO:0000256" key="1">
    <source>
        <dbReference type="ARBA" id="ARBA00001936"/>
    </source>
</evidence>
<comment type="cofactor">
    <cofactor evidence="2">
        <name>Mg(2+)</name>
        <dbReference type="ChEBI" id="CHEBI:18420"/>
    </cofactor>
</comment>
<comment type="cofactor">
    <cofactor evidence="1">
        <name>Mn(2+)</name>
        <dbReference type="ChEBI" id="CHEBI:29035"/>
    </cofactor>
</comment>
<dbReference type="FunFam" id="3.40.50.300:FF:001988">
    <property type="entry name" value="Dicer-like protein 1"/>
    <property type="match status" value="1"/>
</dbReference>
<dbReference type="Pfam" id="PF24995">
    <property type="entry name" value="DSRM_2"/>
    <property type="match status" value="1"/>
</dbReference>
<dbReference type="InterPro" id="IPR006935">
    <property type="entry name" value="Helicase/UvrB_N"/>
</dbReference>
<keyword evidence="11" id="KW-0067">ATP-binding</keyword>
<keyword evidence="4" id="KW-0930">Antiviral protein</keyword>
<dbReference type="SUPFAM" id="SSF52540">
    <property type="entry name" value="P-loop containing nucleoside triphosphate hydrolases"/>
    <property type="match status" value="1"/>
</dbReference>
<dbReference type="InterPro" id="IPR014001">
    <property type="entry name" value="Helicase_ATP-bd"/>
</dbReference>
<evidence type="ECO:0000256" key="6">
    <source>
        <dbReference type="ARBA" id="ARBA00022737"/>
    </source>
</evidence>
<dbReference type="InterPro" id="IPR027417">
    <property type="entry name" value="P-loop_NTPase"/>
</dbReference>
<evidence type="ECO:0000256" key="18">
    <source>
        <dbReference type="PROSITE-ProRule" id="PRU00657"/>
    </source>
</evidence>
<dbReference type="GO" id="GO:0004525">
    <property type="term" value="F:ribonuclease III activity"/>
    <property type="evidence" value="ECO:0007669"/>
    <property type="project" value="InterPro"/>
</dbReference>
<dbReference type="PROSITE" id="PS51194">
    <property type="entry name" value="HELICASE_CTER"/>
    <property type="match status" value="1"/>
</dbReference>
<dbReference type="HOGENOM" id="CLU_000907_4_3_1"/>
<dbReference type="PROSITE" id="PS50142">
    <property type="entry name" value="RNASE_3_2"/>
    <property type="match status" value="2"/>
</dbReference>
<dbReference type="GO" id="GO:0003723">
    <property type="term" value="F:RNA binding"/>
    <property type="evidence" value="ECO:0007669"/>
    <property type="project" value="UniProtKB-UniRule"/>
</dbReference>
<evidence type="ECO:0000256" key="11">
    <source>
        <dbReference type="ARBA" id="ARBA00022840"/>
    </source>
</evidence>
<dbReference type="EMBL" id="KB644414">
    <property type="protein sequence ID" value="EPS32555.1"/>
    <property type="molecule type" value="Genomic_DNA"/>
</dbReference>
<evidence type="ECO:0000256" key="9">
    <source>
        <dbReference type="ARBA" id="ARBA00022806"/>
    </source>
</evidence>
<dbReference type="SMART" id="SM00487">
    <property type="entry name" value="DEXDc"/>
    <property type="match status" value="1"/>
</dbReference>
<evidence type="ECO:0000313" key="25">
    <source>
        <dbReference type="EMBL" id="EPS32555.1"/>
    </source>
</evidence>
<organism evidence="25 26">
    <name type="scientific">Penicillium oxalicum (strain 114-2 / CGMCC 5302)</name>
    <name type="common">Penicillium decumbens</name>
    <dbReference type="NCBI Taxonomy" id="933388"/>
    <lineage>
        <taxon>Eukaryota</taxon>
        <taxon>Fungi</taxon>
        <taxon>Dikarya</taxon>
        <taxon>Ascomycota</taxon>
        <taxon>Pezizomycotina</taxon>
        <taxon>Eurotiomycetes</taxon>
        <taxon>Eurotiomycetidae</taxon>
        <taxon>Eurotiales</taxon>
        <taxon>Aspergillaceae</taxon>
        <taxon>Penicillium</taxon>
    </lineage>
</organism>
<dbReference type="Pfam" id="PF00271">
    <property type="entry name" value="Helicase_C"/>
    <property type="match status" value="1"/>
</dbReference>
<keyword evidence="15" id="KW-0464">Manganese</keyword>
<feature type="domain" description="RNase III" evidence="20">
    <location>
        <begin position="1029"/>
        <end position="1189"/>
    </location>
</feature>
<evidence type="ECO:0000256" key="13">
    <source>
        <dbReference type="ARBA" id="ARBA00022884"/>
    </source>
</evidence>
<comment type="similarity">
    <text evidence="17 18">Belongs to the helicase family. Dicer subfamily.</text>
</comment>
<keyword evidence="26" id="KW-1185">Reference proteome</keyword>
<keyword evidence="8" id="KW-0378">Hydrolase</keyword>
<keyword evidence="12" id="KW-0460">Magnesium</keyword>
<feature type="domain" description="Helicase ATP-binding" evidence="22">
    <location>
        <begin position="104"/>
        <end position="285"/>
    </location>
</feature>
<feature type="domain" description="Dicer dsRNA-binding fold" evidence="24">
    <location>
        <begin position="623"/>
        <end position="725"/>
    </location>
</feature>
<dbReference type="PANTHER" id="PTHR14950">
    <property type="entry name" value="DICER-RELATED"/>
    <property type="match status" value="1"/>
</dbReference>
<keyword evidence="6" id="KW-0677">Repeat</keyword>
<evidence type="ECO:0000256" key="17">
    <source>
        <dbReference type="ARBA" id="ARBA00035116"/>
    </source>
</evidence>
<evidence type="ECO:0000256" key="8">
    <source>
        <dbReference type="ARBA" id="ARBA00022801"/>
    </source>
</evidence>
<dbReference type="SUPFAM" id="SSF69065">
    <property type="entry name" value="RNase III domain-like"/>
    <property type="match status" value="2"/>
</dbReference>
<keyword evidence="9" id="KW-0347">Helicase</keyword>
<dbReference type="Proteomes" id="UP000019376">
    <property type="component" value="Unassembled WGS sequence"/>
</dbReference>
<evidence type="ECO:0000259" key="24">
    <source>
        <dbReference type="PROSITE" id="PS51327"/>
    </source>
</evidence>
<dbReference type="GO" id="GO:0050688">
    <property type="term" value="P:regulation of defense response to virus"/>
    <property type="evidence" value="ECO:0007669"/>
    <property type="project" value="UniProtKB-KW"/>
</dbReference>
<dbReference type="InterPro" id="IPR056755">
    <property type="entry name" value="DSRM_2"/>
</dbReference>
<feature type="domain" description="PAZ" evidence="21">
    <location>
        <begin position="876"/>
        <end position="1006"/>
    </location>
</feature>
<dbReference type="FunFam" id="1.10.1520.10:FF:000026">
    <property type="entry name" value="Dicer-like protein 1"/>
    <property type="match status" value="1"/>
</dbReference>
<evidence type="ECO:0000256" key="10">
    <source>
        <dbReference type="ARBA" id="ARBA00022833"/>
    </source>
</evidence>
<dbReference type="Pfam" id="PF00636">
    <property type="entry name" value="Ribonuclease_3"/>
    <property type="match status" value="2"/>
</dbReference>
<dbReference type="PROSITE" id="PS51327">
    <property type="entry name" value="DICER_DSRBF"/>
    <property type="match status" value="1"/>
</dbReference>
<dbReference type="PhylomeDB" id="S7ZPB7"/>
<dbReference type="CDD" id="cd18034">
    <property type="entry name" value="DEXHc_dicer"/>
    <property type="match status" value="1"/>
</dbReference>
<dbReference type="GO" id="GO:0005737">
    <property type="term" value="C:cytoplasm"/>
    <property type="evidence" value="ECO:0007669"/>
    <property type="project" value="TreeGrafter"/>
</dbReference>
<dbReference type="Gene3D" id="3.30.160.380">
    <property type="entry name" value="Dicer dimerisation domain"/>
    <property type="match status" value="1"/>
</dbReference>
<dbReference type="OrthoDB" id="416741at2759"/>
<dbReference type="Pfam" id="PF03368">
    <property type="entry name" value="Dicer_dimer"/>
    <property type="match status" value="1"/>
</dbReference>
<dbReference type="InterPro" id="IPR005034">
    <property type="entry name" value="Dicer_dimerisation"/>
</dbReference>
<evidence type="ECO:0000256" key="14">
    <source>
        <dbReference type="ARBA" id="ARBA00023118"/>
    </source>
</evidence>
<dbReference type="FunFam" id="1.10.1520.10:FF:000015">
    <property type="entry name" value="Dicer-like protein 1"/>
    <property type="match status" value="1"/>
</dbReference>
<proteinExistence type="inferred from homology"/>
<dbReference type="PANTHER" id="PTHR14950:SF62">
    <property type="entry name" value="DICER-LIKE PROTEIN 1"/>
    <property type="match status" value="1"/>
</dbReference>
<dbReference type="SMART" id="SM00535">
    <property type="entry name" value="RIBOc"/>
    <property type="match status" value="2"/>
</dbReference>
<keyword evidence="5" id="KW-0479">Metal-binding</keyword>
<comment type="function">
    <text evidence="16">Dicer-like endonuclease involved in cleaving double-stranded RNA in the RNA interference (RNAi) pathway. Produces 21 to 25 bp dsRNAs (siRNAs) which target the selective destruction of homologous RNAs leading to sequence-specific suppression of gene expression, called post-transcriptional gene silencing (PTGS). Part of a broad host defense response against viral infection and transposons.</text>
</comment>
<dbReference type="InterPro" id="IPR038248">
    <property type="entry name" value="Dicer_dimer_sf"/>
</dbReference>
<evidence type="ECO:0000256" key="15">
    <source>
        <dbReference type="ARBA" id="ARBA00023211"/>
    </source>
</evidence>
<accession>S7ZPB7</accession>
<evidence type="ECO:0000256" key="3">
    <source>
        <dbReference type="ARBA" id="ARBA00020797"/>
    </source>
</evidence>
<dbReference type="GO" id="GO:0030422">
    <property type="term" value="P:siRNA processing"/>
    <property type="evidence" value="ECO:0007669"/>
    <property type="project" value="TreeGrafter"/>
</dbReference>
<feature type="domain" description="RNase III" evidence="20">
    <location>
        <begin position="1244"/>
        <end position="1395"/>
    </location>
</feature>
<dbReference type="STRING" id="933388.S7ZPB7"/>
<protein>
    <recommendedName>
        <fullName evidence="3">Dicer-like protein 1</fullName>
    </recommendedName>
</protein>
<dbReference type="GO" id="GO:0003677">
    <property type="term" value="F:DNA binding"/>
    <property type="evidence" value="ECO:0007669"/>
    <property type="project" value="InterPro"/>
</dbReference>
<dbReference type="Pfam" id="PF04851">
    <property type="entry name" value="ResIII"/>
    <property type="match status" value="1"/>
</dbReference>
<keyword evidence="14" id="KW-0051">Antiviral defense</keyword>
<dbReference type="GO" id="GO:0051607">
    <property type="term" value="P:defense response to virus"/>
    <property type="evidence" value="ECO:0007669"/>
    <property type="project" value="UniProtKB-KW"/>
</dbReference>
<dbReference type="InterPro" id="IPR001650">
    <property type="entry name" value="Helicase_C-like"/>
</dbReference>
<evidence type="ECO:0000256" key="12">
    <source>
        <dbReference type="ARBA" id="ARBA00022842"/>
    </source>
</evidence>
<feature type="domain" description="Helicase C-terminal" evidence="23">
    <location>
        <begin position="427"/>
        <end position="588"/>
    </location>
</feature>
<feature type="region of interest" description="Disordered" evidence="19">
    <location>
        <begin position="1"/>
        <end position="35"/>
    </location>
</feature>
<evidence type="ECO:0000256" key="4">
    <source>
        <dbReference type="ARBA" id="ARBA00022721"/>
    </source>
</evidence>
<dbReference type="PROSITE" id="PS51192">
    <property type="entry name" value="HELICASE_ATP_BIND_1"/>
    <property type="match status" value="1"/>
</dbReference>
<evidence type="ECO:0000256" key="16">
    <source>
        <dbReference type="ARBA" id="ARBA00025403"/>
    </source>
</evidence>
<evidence type="ECO:0000256" key="19">
    <source>
        <dbReference type="SAM" id="MobiDB-lite"/>
    </source>
</evidence>
<dbReference type="GO" id="GO:0004386">
    <property type="term" value="F:helicase activity"/>
    <property type="evidence" value="ECO:0007669"/>
    <property type="project" value="UniProtKB-KW"/>
</dbReference>
<evidence type="ECO:0000259" key="22">
    <source>
        <dbReference type="PROSITE" id="PS51192"/>
    </source>
</evidence>
<evidence type="ECO:0000259" key="23">
    <source>
        <dbReference type="PROSITE" id="PS51194"/>
    </source>
</evidence>
<dbReference type="PROSITE" id="PS00517">
    <property type="entry name" value="RNASE_3_1"/>
    <property type="match status" value="2"/>
</dbReference>
<dbReference type="Gene3D" id="1.10.1520.10">
    <property type="entry name" value="Ribonuclease III domain"/>
    <property type="match status" value="2"/>
</dbReference>
<dbReference type="GO" id="GO:0046872">
    <property type="term" value="F:metal ion binding"/>
    <property type="evidence" value="ECO:0007669"/>
    <property type="project" value="UniProtKB-KW"/>
</dbReference>
<evidence type="ECO:0000259" key="21">
    <source>
        <dbReference type="PROSITE" id="PS50821"/>
    </source>
</evidence>
<evidence type="ECO:0000313" key="26">
    <source>
        <dbReference type="Proteomes" id="UP000019376"/>
    </source>
</evidence>
<keyword evidence="7" id="KW-0547">Nucleotide-binding</keyword>
<dbReference type="SMART" id="SM00490">
    <property type="entry name" value="HELICc"/>
    <property type="match status" value="1"/>
</dbReference>
<dbReference type="eggNOG" id="KOG0701">
    <property type="taxonomic scope" value="Eukaryota"/>
</dbReference>
<dbReference type="InterPro" id="IPR036389">
    <property type="entry name" value="RNase_III_sf"/>
</dbReference>
<keyword evidence="10" id="KW-0862">Zinc</keyword>
<dbReference type="GO" id="GO:0005524">
    <property type="term" value="F:ATP binding"/>
    <property type="evidence" value="ECO:0007669"/>
    <property type="project" value="UniProtKB-KW"/>
</dbReference>
<dbReference type="Gene3D" id="3.40.50.300">
    <property type="entry name" value="P-loop containing nucleotide triphosphate hydrolases"/>
    <property type="match status" value="2"/>
</dbReference>
<reference evidence="25 26" key="1">
    <citation type="journal article" date="2013" name="PLoS ONE">
        <title>Genomic and secretomic analyses reveal unique features of the lignocellulolytic enzyme system of Penicillium decumbens.</title>
        <authorList>
            <person name="Liu G."/>
            <person name="Zhang L."/>
            <person name="Wei X."/>
            <person name="Zou G."/>
            <person name="Qin Y."/>
            <person name="Ma L."/>
            <person name="Li J."/>
            <person name="Zheng H."/>
            <person name="Wang S."/>
            <person name="Wang C."/>
            <person name="Xun L."/>
            <person name="Zhao G.-P."/>
            <person name="Zhou Z."/>
            <person name="Qu Y."/>
        </authorList>
    </citation>
    <scope>NUCLEOTIDE SEQUENCE [LARGE SCALE GENOMIC DNA]</scope>
    <source>
        <strain evidence="26">114-2 / CGMCC 5302</strain>
    </source>
</reference>
<dbReference type="InterPro" id="IPR000999">
    <property type="entry name" value="RNase_III_dom"/>
</dbReference>
<evidence type="ECO:0000256" key="2">
    <source>
        <dbReference type="ARBA" id="ARBA00001946"/>
    </source>
</evidence>
<sequence>MTSPLDVCDELSMSSSDDSESEAEDQLHESSTPHHQKLHDAYFQSLLKKHAEQAPDTGTRLGDYDEKIENNADYSHNTPSITQLLKRQEVGRGDLCPRAYQLELFERAKAENTIAVLDTGSGKTLIAVLLLKHILQQELIYRGKGRPPRVAFFLAHSVTLVYQQAAVLRHNLDQNVTFIYGAMGPDLWEQSTWEEWFNQNMVIVCTAEILNHCLLNGFIKMNQINILIFDEAHHAKKSHPYARIIREFYLKAQSSDRPRIFGMTASPVDGKTKMTEAAARLEMLLNSKIATTADLTGLRQVVSKPIEETWTYSKLEPPFATKLYTQLEQSFGKVKSLEPAFRFAWTASSELGEWCADQIWSQALREDVIPYLQSNTGAHSAQVSCDQTQTQTEEELLNAKKAYEMVQNYALHHPLAPGQLSSKVQLLVDRLALYFSESSERKCIVFTDRRNTAKALMHLCERLAIKNLRPGILIGSRKSDITGNVTFRYQFEVRGQFQDGTVNCLFATAVAEEGLDIPDCNFVVRFDLYGTLIQYIQSRGRARHMKSTYATMVEAHNERHKRRIQEVRDAEVLMRSFCETLPKDRLLRGYEHEPDLKTILGKEKGKRTYTIALTGAKLTYEHSMDILSRYAASLQYREDDADQGPDVGQRGADGPVTYIILPMGDKFSCEVMLPDNSPIRGVLGTIESSKAMAKGSAAFDTCLLLRKRNLLDSHFRPTFRRCLPAMRNAHLAIASKKQEKYDRRCKPSVWSHEIGKIPGLLYVVVIRLRPVKPLTRHHAPMLLLTRTKLPGFPQFPIYLEEDLETTVETTCVEDPITVSTEDLDRLTAFTLSVFRDVFHKTFKLLPETFPYWLAPAKDGLACENPGGSPLELIDWKVLDFVQKHNEWKWSPEMDPKMLLDRFMYDAWSGKYRYFPLNIDPGLRPSDAPPAYVPRRRDFNMQNIINYSSSLSKKSRVAFLEQCDWNQPVLRAELACLRRNFLDKGAESDKAERAICVVCPETLMLSALPLTFVTTCLAFPSIISRAESYLIAWEASRHLDLNLQLHLALEAFTKDSDNTEEHREQQRHVQRGMGKNYERLEFLGDSFLKMATSIALYCQRPDDNEFDYHVYRMCLVCNKNLYEKAIHIKVHEFIRSRGFSRHTWFPPGPRLLHGRDFSKSFEMESTHELGKKTIADVCEALIAAALLSGGEDHRFDSAVRAVTRFTHNDTLQVTHSATCWADYYSAYTKPKWQDSLPNGYELDLARQIHTKLGYKFKHPALLRSAFTHSSLPRHLAIVPCYQRLEFLGDALLDMACVEHLFHRFPDRDPQWLTEHKMAIVSNKFLGALAVHLGLHRHLQYADGPIQGQITRYAMEMQEAEEKSGGKRDYWLHVSDAPKCLPDMLEAYIAAIFVDSEFDYTVVEDFFVTHIQPYFEDMSLYDTFANRQPTTFLFHQVTTVYRCRDICLKIGKIPETDADHPRILAVVLIHGQCAGEAVGTSSRYAKVRASERASETISTLLPADFRAKYSCDCESTSLEHEEN</sequence>
<evidence type="ECO:0000259" key="20">
    <source>
        <dbReference type="PROSITE" id="PS50142"/>
    </source>
</evidence>
<evidence type="ECO:0000256" key="5">
    <source>
        <dbReference type="ARBA" id="ARBA00022723"/>
    </source>
</evidence>
<dbReference type="InterPro" id="IPR003100">
    <property type="entry name" value="PAZ_dom"/>
</dbReference>
<name>S7ZPB7_PENO1</name>
<dbReference type="GO" id="GO:0005634">
    <property type="term" value="C:nucleus"/>
    <property type="evidence" value="ECO:0007669"/>
    <property type="project" value="TreeGrafter"/>
</dbReference>
<gene>
    <name evidence="25" type="ORF">PDE_07515</name>
</gene>